<evidence type="ECO:0000313" key="2">
    <source>
        <dbReference type="EMBL" id="PYI10064.1"/>
    </source>
</evidence>
<feature type="compositionally biased region" description="Polar residues" evidence="1">
    <location>
        <begin position="60"/>
        <end position="75"/>
    </location>
</feature>
<evidence type="ECO:0000313" key="3">
    <source>
        <dbReference type="Proteomes" id="UP000248423"/>
    </source>
</evidence>
<dbReference type="VEuPathDB" id="FungiDB:BO78DRAFT_13904"/>
<dbReference type="EMBL" id="KZ826324">
    <property type="protein sequence ID" value="PYI10064.1"/>
    <property type="molecule type" value="Genomic_DNA"/>
</dbReference>
<feature type="region of interest" description="Disordered" evidence="1">
    <location>
        <begin position="1"/>
        <end position="122"/>
    </location>
</feature>
<protein>
    <submittedName>
        <fullName evidence="2">Uncharacterized protein</fullName>
    </submittedName>
</protein>
<sequence length="122" mass="13863">MKKGSSPAKGPKGVEEEERVGVERSKEREEEEEEERREGAPRGGGKKGRPAVDKRKGTRGFTTRGSQGARGSSNEGLFFKVRKFTQNPQTIMMVPRRRREEEGGRRRRGGEEEEEEEAEEED</sequence>
<feature type="compositionally biased region" description="Low complexity" evidence="1">
    <location>
        <begin position="1"/>
        <end position="11"/>
    </location>
</feature>
<organism evidence="2 3">
    <name type="scientific">Aspergillus sclerotiicarbonarius (strain CBS 121057 / IBT 28362)</name>
    <dbReference type="NCBI Taxonomy" id="1448318"/>
    <lineage>
        <taxon>Eukaryota</taxon>
        <taxon>Fungi</taxon>
        <taxon>Dikarya</taxon>
        <taxon>Ascomycota</taxon>
        <taxon>Pezizomycotina</taxon>
        <taxon>Eurotiomycetes</taxon>
        <taxon>Eurotiomycetidae</taxon>
        <taxon>Eurotiales</taxon>
        <taxon>Aspergillaceae</taxon>
        <taxon>Aspergillus</taxon>
        <taxon>Aspergillus subgen. Circumdati</taxon>
    </lineage>
</organism>
<proteinExistence type="predicted"/>
<reference evidence="2 3" key="1">
    <citation type="submission" date="2018-02" db="EMBL/GenBank/DDBJ databases">
        <title>The genomes of Aspergillus section Nigri reveals drivers in fungal speciation.</title>
        <authorList>
            <consortium name="DOE Joint Genome Institute"/>
            <person name="Vesth T.C."/>
            <person name="Nybo J."/>
            <person name="Theobald S."/>
            <person name="Brandl J."/>
            <person name="Frisvad J.C."/>
            <person name="Nielsen K.F."/>
            <person name="Lyhne E.K."/>
            <person name="Kogle M.E."/>
            <person name="Kuo A."/>
            <person name="Riley R."/>
            <person name="Clum A."/>
            <person name="Nolan M."/>
            <person name="Lipzen A."/>
            <person name="Salamov A."/>
            <person name="Henrissat B."/>
            <person name="Wiebenga A."/>
            <person name="De vries R.P."/>
            <person name="Grigoriev I.V."/>
            <person name="Mortensen U.H."/>
            <person name="Andersen M.R."/>
            <person name="Baker S.E."/>
        </authorList>
    </citation>
    <scope>NUCLEOTIDE SEQUENCE [LARGE SCALE GENOMIC DNA]</scope>
    <source>
        <strain evidence="2 3">CBS 121057</strain>
    </source>
</reference>
<accession>A0A319EYI3</accession>
<evidence type="ECO:0000256" key="1">
    <source>
        <dbReference type="SAM" id="MobiDB-lite"/>
    </source>
</evidence>
<dbReference type="AlphaFoldDB" id="A0A319EYI3"/>
<feature type="compositionally biased region" description="Basic and acidic residues" evidence="1">
    <location>
        <begin position="19"/>
        <end position="28"/>
    </location>
</feature>
<gene>
    <name evidence="2" type="ORF">BO78DRAFT_13904</name>
</gene>
<feature type="compositionally biased region" description="Acidic residues" evidence="1">
    <location>
        <begin position="111"/>
        <end position="122"/>
    </location>
</feature>
<dbReference type="Proteomes" id="UP000248423">
    <property type="component" value="Unassembled WGS sequence"/>
</dbReference>
<name>A0A319EYI3_ASPSB</name>
<keyword evidence="3" id="KW-1185">Reference proteome</keyword>